<evidence type="ECO:0008006" key="5">
    <source>
        <dbReference type="Google" id="ProtNLM"/>
    </source>
</evidence>
<name>A0ABT0AIB6_9SPHN</name>
<evidence type="ECO:0000313" key="4">
    <source>
        <dbReference type="Proteomes" id="UP001162802"/>
    </source>
</evidence>
<dbReference type="InterPro" id="IPR011990">
    <property type="entry name" value="TPR-like_helical_dom_sf"/>
</dbReference>
<feature type="compositionally biased region" description="Low complexity" evidence="1">
    <location>
        <begin position="642"/>
        <end position="674"/>
    </location>
</feature>
<dbReference type="RefSeq" id="WP_243803178.1">
    <property type="nucleotide sequence ID" value="NZ_JALHAT010000069.1"/>
</dbReference>
<keyword evidence="4" id="KW-1185">Reference proteome</keyword>
<feature type="region of interest" description="Disordered" evidence="1">
    <location>
        <begin position="584"/>
        <end position="677"/>
    </location>
</feature>
<evidence type="ECO:0000313" key="3">
    <source>
        <dbReference type="EMBL" id="MCJ1962880.1"/>
    </source>
</evidence>
<protein>
    <recommendedName>
        <fullName evidence="5">Sel1 repeat family protein</fullName>
    </recommendedName>
</protein>
<comment type="caution">
    <text evidence="3">The sequence shown here is derived from an EMBL/GenBank/DDBJ whole genome shotgun (WGS) entry which is preliminary data.</text>
</comment>
<evidence type="ECO:0000256" key="1">
    <source>
        <dbReference type="SAM" id="MobiDB-lite"/>
    </source>
</evidence>
<feature type="compositionally biased region" description="Low complexity" evidence="1">
    <location>
        <begin position="592"/>
        <end position="627"/>
    </location>
</feature>
<feature type="compositionally biased region" description="Basic and acidic residues" evidence="1">
    <location>
        <begin position="529"/>
        <end position="546"/>
    </location>
</feature>
<gene>
    <name evidence="3" type="ORF">MTR65_19535</name>
</gene>
<evidence type="ECO:0000256" key="2">
    <source>
        <dbReference type="SAM" id="SignalP"/>
    </source>
</evidence>
<dbReference type="Gene3D" id="1.25.40.10">
    <property type="entry name" value="Tetratricopeptide repeat domain"/>
    <property type="match status" value="1"/>
</dbReference>
<reference evidence="3" key="1">
    <citation type="submission" date="2022-03" db="EMBL/GenBank/DDBJ databases">
        <title>Identification of a novel bacterium isolated from mangrove sediments.</title>
        <authorList>
            <person name="Pan X."/>
        </authorList>
    </citation>
    <scope>NUCLEOTIDE SEQUENCE</scope>
    <source>
        <strain evidence="3">B2637</strain>
    </source>
</reference>
<proteinExistence type="predicted"/>
<feature type="region of interest" description="Disordered" evidence="1">
    <location>
        <begin position="524"/>
        <end position="552"/>
    </location>
</feature>
<sequence>MNNRKVSGQALCAIVMAGALSAGVVGAVGSAPALAREDVAQAYPLDPETSPYARASAEERAAMKAQFEQLQRTFASRNAQAHMSGYEQLARKGYPDALAAIGSSYQFGTYGYRKDLKRARRLILASVEAGSTYGMHGLASMVGIPESDVKFGVSYKSVASMQFWHLEAARKGNRGAQVQVGMRNFESQTESTGGVSNADLAYYWLMRAHENAAAAGDKGVLSVTESLIGQLGHTVGNPPLSDFPADYGGTSVPAMRELELARVREDRKAVAAAQAKLEQAGLSEQTYLANLGVVPQPSVAALQRAHEQRLAQARDKEAARKARIAAADAKKAAAVTPAVAKASPATASPAKVQEAKADAGTYAQVMAAITAKDMNALQDMREAGIFKEREHEGHLTLDYAIAAVQTKDLDVVRLVASRANQAQTFKPHTRTLYHLVEQARTRAMWASNTQAAFDTPAIKGTYEMEFLRKLKEVLRLAGADTSAQDRYKLTAYDLAEQENNSLWEKQETHRTGLNRFERARQAAAKRKAERAAQARRWEREQAESRRRGAARVAALRAQTADFLGQMSRNTTSAAQYERDYRQRLARNRARSRQQAAPSSSSSSSSSSPSSRSTSSSAAPSSNRSRTALTKQPTRPSQTTAGRSSSVPSRTTVSRPTPARSSSSSSSSSSTSRAPDWSGSALSACYREAERTRTMGPSDGLKEAIKAFKIGCDVVHLLEFSTAGTDRVYCGKSGDFPAKAQGRLADAGLRGYLPYAQRAWNVWVNKRGCM</sequence>
<accession>A0ABT0AIB6</accession>
<feature type="chain" id="PRO_5046348876" description="Sel1 repeat family protein" evidence="2">
    <location>
        <begin position="28"/>
        <end position="769"/>
    </location>
</feature>
<organism evidence="3 4">
    <name type="scientific">Novosphingobium mangrovi</name>
    <name type="common">ex Hu et al. 2023</name>
    <dbReference type="NCBI Taxonomy" id="2930094"/>
    <lineage>
        <taxon>Bacteria</taxon>
        <taxon>Pseudomonadati</taxon>
        <taxon>Pseudomonadota</taxon>
        <taxon>Alphaproteobacteria</taxon>
        <taxon>Sphingomonadales</taxon>
        <taxon>Sphingomonadaceae</taxon>
        <taxon>Novosphingobium</taxon>
    </lineage>
</organism>
<dbReference type="Proteomes" id="UP001162802">
    <property type="component" value="Unassembled WGS sequence"/>
</dbReference>
<feature type="signal peptide" evidence="2">
    <location>
        <begin position="1"/>
        <end position="27"/>
    </location>
</feature>
<dbReference type="EMBL" id="JALHAT010000069">
    <property type="protein sequence ID" value="MCJ1962880.1"/>
    <property type="molecule type" value="Genomic_DNA"/>
</dbReference>
<dbReference type="SUPFAM" id="SSF81901">
    <property type="entry name" value="HCP-like"/>
    <property type="match status" value="1"/>
</dbReference>
<keyword evidence="2" id="KW-0732">Signal</keyword>
<feature type="compositionally biased region" description="Polar residues" evidence="1">
    <location>
        <begin position="628"/>
        <end position="641"/>
    </location>
</feature>